<evidence type="ECO:0000256" key="2">
    <source>
        <dbReference type="ARBA" id="ARBA00005684"/>
    </source>
</evidence>
<evidence type="ECO:0000256" key="3">
    <source>
        <dbReference type="ARBA" id="ARBA00012560"/>
    </source>
</evidence>
<dbReference type="InterPro" id="IPR003385">
    <property type="entry name" value="Glyco_hydro_77"/>
</dbReference>
<dbReference type="Proteomes" id="UP000232323">
    <property type="component" value="Unassembled WGS sequence"/>
</dbReference>
<dbReference type="PANTHER" id="PTHR32438:SF5">
    <property type="entry name" value="4-ALPHA-GLUCANOTRANSFERASE DPE1, CHLOROPLASTIC_AMYLOPLASTIC"/>
    <property type="match status" value="1"/>
</dbReference>
<dbReference type="EC" id="2.4.1.25" evidence="3"/>
<name>A0A250XTM5_9CHLO</name>
<organism evidence="9 10">
    <name type="scientific">Chlamydomonas eustigma</name>
    <dbReference type="NCBI Taxonomy" id="1157962"/>
    <lineage>
        <taxon>Eukaryota</taxon>
        <taxon>Viridiplantae</taxon>
        <taxon>Chlorophyta</taxon>
        <taxon>core chlorophytes</taxon>
        <taxon>Chlorophyceae</taxon>
        <taxon>CS clade</taxon>
        <taxon>Chlamydomonadales</taxon>
        <taxon>Chlamydomonadaceae</taxon>
        <taxon>Chlamydomonas</taxon>
    </lineage>
</organism>
<sequence length="324" mass="35727">MHRDAKISTSKVKVQTWALPWAQAPALNLSSVYEKASIGDTLPQAYDSFTPKNAIKRRAGIILHPTSLPGPYGVGELGGEARLFVDWLVTAGMTCWQMLPLGPPDPMFYSPYSGTDANCGNPLIISIDELIQEGLIHAKDAPANVSVGNIDYPAVMAAKTPALRIAADRLLEDIKFKDLREEMIAFRKLNPWIEESAVFDVARNLPELSTMAWWDWPESLRFRDPEALKTFQEEHKQAIEEFIAIQFFFDRQWKAIRAYANSKGVDIIGDMPIYVGGHSADVWSNQDLFELGPTGLPANVSGVPPDAFSETGGRGVRAVGVGKL</sequence>
<protein>
    <recommendedName>
        <fullName evidence="3">4-alpha-glucanotransferase</fullName>
        <ecNumber evidence="3">2.4.1.25</ecNumber>
    </recommendedName>
    <alternativeName>
        <fullName evidence="7">Amylomaltase</fullName>
    </alternativeName>
    <alternativeName>
        <fullName evidence="8">Disproportionating enzyme</fullName>
    </alternativeName>
</protein>
<dbReference type="InterPro" id="IPR017853">
    <property type="entry name" value="GH"/>
</dbReference>
<evidence type="ECO:0000256" key="6">
    <source>
        <dbReference type="ARBA" id="ARBA00023277"/>
    </source>
</evidence>
<evidence type="ECO:0000256" key="8">
    <source>
        <dbReference type="ARBA" id="ARBA00031501"/>
    </source>
</evidence>
<dbReference type="PANTHER" id="PTHR32438">
    <property type="entry name" value="4-ALPHA-GLUCANOTRANSFERASE DPE1, CHLOROPLASTIC/AMYLOPLASTIC"/>
    <property type="match status" value="1"/>
</dbReference>
<dbReference type="OrthoDB" id="6123450at2759"/>
<keyword evidence="5" id="KW-0808">Transferase</keyword>
<keyword evidence="6" id="KW-0119">Carbohydrate metabolism</keyword>
<keyword evidence="4" id="KW-0328">Glycosyltransferase</keyword>
<dbReference type="Gene3D" id="3.20.20.80">
    <property type="entry name" value="Glycosidases"/>
    <property type="match status" value="1"/>
</dbReference>
<dbReference type="GO" id="GO:0005975">
    <property type="term" value="P:carbohydrate metabolic process"/>
    <property type="evidence" value="ECO:0007669"/>
    <property type="project" value="InterPro"/>
</dbReference>
<dbReference type="STRING" id="1157962.A0A250XTM5"/>
<proteinExistence type="inferred from homology"/>
<reference evidence="9 10" key="1">
    <citation type="submission" date="2017-08" db="EMBL/GenBank/DDBJ databases">
        <title>Acidophilic green algal genome provides insights into adaptation to an acidic environment.</title>
        <authorList>
            <person name="Hirooka S."/>
            <person name="Hirose Y."/>
            <person name="Kanesaki Y."/>
            <person name="Higuchi S."/>
            <person name="Fujiwara T."/>
            <person name="Onuma R."/>
            <person name="Era A."/>
            <person name="Ohbayashi R."/>
            <person name="Uzuka A."/>
            <person name="Nozaki H."/>
            <person name="Yoshikawa H."/>
            <person name="Miyagishima S.Y."/>
        </authorList>
    </citation>
    <scope>NUCLEOTIDE SEQUENCE [LARGE SCALE GENOMIC DNA]</scope>
    <source>
        <strain evidence="9 10">NIES-2499</strain>
    </source>
</reference>
<evidence type="ECO:0000256" key="1">
    <source>
        <dbReference type="ARBA" id="ARBA00000439"/>
    </source>
</evidence>
<dbReference type="Pfam" id="PF02446">
    <property type="entry name" value="Glyco_hydro_77"/>
    <property type="match status" value="1"/>
</dbReference>
<comment type="similarity">
    <text evidence="2">Belongs to the disproportionating enzyme family.</text>
</comment>
<evidence type="ECO:0000256" key="7">
    <source>
        <dbReference type="ARBA" id="ARBA00031423"/>
    </source>
</evidence>
<evidence type="ECO:0000256" key="5">
    <source>
        <dbReference type="ARBA" id="ARBA00022679"/>
    </source>
</evidence>
<evidence type="ECO:0000313" key="10">
    <source>
        <dbReference type="Proteomes" id="UP000232323"/>
    </source>
</evidence>
<keyword evidence="10" id="KW-1185">Reference proteome</keyword>
<dbReference type="SUPFAM" id="SSF51445">
    <property type="entry name" value="(Trans)glycosidases"/>
    <property type="match status" value="1"/>
</dbReference>
<dbReference type="EMBL" id="BEGY01000297">
    <property type="protein sequence ID" value="GAX86417.1"/>
    <property type="molecule type" value="Genomic_DNA"/>
</dbReference>
<comment type="caution">
    <text evidence="9">The sequence shown here is derived from an EMBL/GenBank/DDBJ whole genome shotgun (WGS) entry which is preliminary data.</text>
</comment>
<comment type="catalytic activity">
    <reaction evidence="1">
        <text>Transfers a segment of a (1-&gt;4)-alpha-D-glucan to a new position in an acceptor, which may be glucose or a (1-&gt;4)-alpha-D-glucan.</text>
        <dbReference type="EC" id="2.4.1.25"/>
    </reaction>
</comment>
<gene>
    <name evidence="9" type="ORF">CEUSTIGMA_g13827.t1</name>
</gene>
<dbReference type="AlphaFoldDB" id="A0A250XTM5"/>
<evidence type="ECO:0000256" key="4">
    <source>
        <dbReference type="ARBA" id="ARBA00022676"/>
    </source>
</evidence>
<dbReference type="GO" id="GO:0004134">
    <property type="term" value="F:4-alpha-glucanotransferase activity"/>
    <property type="evidence" value="ECO:0007669"/>
    <property type="project" value="UniProtKB-EC"/>
</dbReference>
<evidence type="ECO:0000313" key="9">
    <source>
        <dbReference type="EMBL" id="GAX86417.1"/>
    </source>
</evidence>
<accession>A0A250XTM5</accession>